<dbReference type="AlphaFoldDB" id="A0A158L5M9"/>
<keyword evidence="2" id="KW-1185">Reference proteome</keyword>
<accession>A0A158L5M9</accession>
<reference evidence="1" key="1">
    <citation type="submission" date="2016-01" db="EMBL/GenBank/DDBJ databases">
        <authorList>
            <person name="Peeters C."/>
        </authorList>
    </citation>
    <scope>NUCLEOTIDE SEQUENCE [LARGE SCALE GENOMIC DNA]</scope>
    <source>
        <strain evidence="1">LMG 22940</strain>
    </source>
</reference>
<comment type="caution">
    <text evidence="1">The sequence shown here is derived from an EMBL/GenBank/DDBJ whole genome shotgun (WGS) entry which is preliminary data.</text>
</comment>
<gene>
    <name evidence="1" type="ORF">AWB68_08719</name>
</gene>
<proteinExistence type="predicted"/>
<name>A0A158L5M9_9BURK</name>
<evidence type="ECO:0000313" key="1">
    <source>
        <dbReference type="EMBL" id="SAL88263.1"/>
    </source>
</evidence>
<dbReference type="EMBL" id="FCON02000384">
    <property type="protein sequence ID" value="SAL88263.1"/>
    <property type="molecule type" value="Genomic_DNA"/>
</dbReference>
<sequence length="72" mass="8109">MHAKMLSNPIDRTESAWQQHPDDLARPLRRLVAQASQLHVQQSFHLAIQRRVCRRDGPVQVAAAANDGIAFL</sequence>
<evidence type="ECO:0000313" key="2">
    <source>
        <dbReference type="Proteomes" id="UP000054770"/>
    </source>
</evidence>
<organism evidence="1 2">
    <name type="scientific">Caballeronia choica</name>
    <dbReference type="NCBI Taxonomy" id="326476"/>
    <lineage>
        <taxon>Bacteria</taxon>
        <taxon>Pseudomonadati</taxon>
        <taxon>Pseudomonadota</taxon>
        <taxon>Betaproteobacteria</taxon>
        <taxon>Burkholderiales</taxon>
        <taxon>Burkholderiaceae</taxon>
        <taxon>Caballeronia</taxon>
    </lineage>
</organism>
<protein>
    <submittedName>
        <fullName evidence="1">Uncharacterized protein</fullName>
    </submittedName>
</protein>
<dbReference type="Proteomes" id="UP000054770">
    <property type="component" value="Unassembled WGS sequence"/>
</dbReference>